<sequence length="110" mass="12946">MLTRRRETYSYMLNLRYAEQLEIGSVIVLFLTCELCTFNIISCDNFGMAFGRNNVSRNRNSWGPMSVPYRLEPDEDYAEEYTERMVSAQMRQLDPLKEDLADWLNKTLGE</sequence>
<dbReference type="EMBL" id="JABFTP020000001">
    <property type="protein sequence ID" value="KAL3267281.1"/>
    <property type="molecule type" value="Genomic_DNA"/>
</dbReference>
<reference evidence="2 3" key="1">
    <citation type="journal article" date="2021" name="BMC Biol.">
        <title>Horizontally acquired antibacterial genes associated with adaptive radiation of ladybird beetles.</title>
        <authorList>
            <person name="Li H.S."/>
            <person name="Tang X.F."/>
            <person name="Huang Y.H."/>
            <person name="Xu Z.Y."/>
            <person name="Chen M.L."/>
            <person name="Du X.Y."/>
            <person name="Qiu B.Y."/>
            <person name="Chen P.T."/>
            <person name="Zhang W."/>
            <person name="Slipinski A."/>
            <person name="Escalona H.E."/>
            <person name="Waterhouse R.M."/>
            <person name="Zwick A."/>
            <person name="Pang H."/>
        </authorList>
    </citation>
    <scope>NUCLEOTIDE SEQUENCE [LARGE SCALE GENOMIC DNA]</scope>
    <source>
        <strain evidence="2">SYSU2018</strain>
    </source>
</reference>
<evidence type="ECO:0000256" key="1">
    <source>
        <dbReference type="SAM" id="Phobius"/>
    </source>
</evidence>
<gene>
    <name evidence="2" type="ORF">HHI36_011412</name>
</gene>
<accession>A0ABD2MMH7</accession>
<organism evidence="2 3">
    <name type="scientific">Cryptolaemus montrouzieri</name>
    <dbReference type="NCBI Taxonomy" id="559131"/>
    <lineage>
        <taxon>Eukaryota</taxon>
        <taxon>Metazoa</taxon>
        <taxon>Ecdysozoa</taxon>
        <taxon>Arthropoda</taxon>
        <taxon>Hexapoda</taxon>
        <taxon>Insecta</taxon>
        <taxon>Pterygota</taxon>
        <taxon>Neoptera</taxon>
        <taxon>Endopterygota</taxon>
        <taxon>Coleoptera</taxon>
        <taxon>Polyphaga</taxon>
        <taxon>Cucujiformia</taxon>
        <taxon>Coccinelloidea</taxon>
        <taxon>Coccinellidae</taxon>
        <taxon>Scymninae</taxon>
        <taxon>Scymnini</taxon>
        <taxon>Cryptolaemus</taxon>
    </lineage>
</organism>
<keyword evidence="1" id="KW-0812">Transmembrane</keyword>
<keyword evidence="1" id="KW-1133">Transmembrane helix</keyword>
<proteinExistence type="predicted"/>
<keyword evidence="3" id="KW-1185">Reference proteome</keyword>
<keyword evidence="1" id="KW-0472">Membrane</keyword>
<evidence type="ECO:0000313" key="2">
    <source>
        <dbReference type="EMBL" id="KAL3267281.1"/>
    </source>
</evidence>
<feature type="transmembrane region" description="Helical" evidence="1">
    <location>
        <begin position="21"/>
        <end position="41"/>
    </location>
</feature>
<dbReference type="Proteomes" id="UP001516400">
    <property type="component" value="Unassembled WGS sequence"/>
</dbReference>
<name>A0ABD2MMH7_9CUCU</name>
<protein>
    <submittedName>
        <fullName evidence="2">Uncharacterized protein</fullName>
    </submittedName>
</protein>
<comment type="caution">
    <text evidence="2">The sequence shown here is derived from an EMBL/GenBank/DDBJ whole genome shotgun (WGS) entry which is preliminary data.</text>
</comment>
<dbReference type="AlphaFoldDB" id="A0ABD2MMH7"/>
<evidence type="ECO:0000313" key="3">
    <source>
        <dbReference type="Proteomes" id="UP001516400"/>
    </source>
</evidence>